<sequence length="267" mass="30346">MQENTMNIPAELEAAIEACYRTFNKCTLPSTLLDVCTHCCMDEKLEAEMHRLPLRQIGRRHMYAYNDSAKSEVQPTPELRYLIPRLLELVARGEPVHHSTELYLDRLGRRKADAFSLQEWASIERACQGIFTHRLTLYPWQRAEGRSLPSLFDLLLMFAMGGVDIAPMLARWHGADTPQGTLNYVASSYWDYWCHGGGAVRNAFGEDRGDFQTLMCAWLESAETKATFAQRILALDLDALPGFNSWNCGCRFTPRQLVENTFDAVAS</sequence>
<dbReference type="KEGG" id="otk:C6570_05655"/>
<keyword evidence="2" id="KW-1185">Reference proteome</keyword>
<evidence type="ECO:0000313" key="1">
    <source>
        <dbReference type="EMBL" id="AVO33790.1"/>
    </source>
</evidence>
<proteinExistence type="predicted"/>
<gene>
    <name evidence="1" type="ORF">C6570_05655</name>
</gene>
<dbReference type="AlphaFoldDB" id="A0A2S0MD89"/>
<organism evidence="1 2">
    <name type="scientific">Ottowia oryzae</name>
    <dbReference type="NCBI Taxonomy" id="2109914"/>
    <lineage>
        <taxon>Bacteria</taxon>
        <taxon>Pseudomonadati</taxon>
        <taxon>Pseudomonadota</taxon>
        <taxon>Betaproteobacteria</taxon>
        <taxon>Burkholderiales</taxon>
        <taxon>Comamonadaceae</taxon>
        <taxon>Ottowia</taxon>
    </lineage>
</organism>
<evidence type="ECO:0000313" key="2">
    <source>
        <dbReference type="Proteomes" id="UP000239709"/>
    </source>
</evidence>
<dbReference type="EMBL" id="CP027666">
    <property type="protein sequence ID" value="AVO33790.1"/>
    <property type="molecule type" value="Genomic_DNA"/>
</dbReference>
<protein>
    <submittedName>
        <fullName evidence="1">Uncharacterized protein</fullName>
    </submittedName>
</protein>
<name>A0A2S0MD89_9BURK</name>
<accession>A0A2S0MD89</accession>
<dbReference type="Proteomes" id="UP000239709">
    <property type="component" value="Chromosome"/>
</dbReference>
<reference evidence="1 2" key="1">
    <citation type="submission" date="2018-03" db="EMBL/GenBank/DDBJ databases">
        <title>Genome sequencing of Ottowia sp.</title>
        <authorList>
            <person name="Kim S.-J."/>
            <person name="Heo J."/>
            <person name="Kwon S.-W."/>
        </authorList>
    </citation>
    <scope>NUCLEOTIDE SEQUENCE [LARGE SCALE GENOMIC DNA]</scope>
    <source>
        <strain evidence="1 2">KADR8-3</strain>
    </source>
</reference>